<proteinExistence type="predicted"/>
<sequence>MPIASEDSSGRSLDEVVSVPANFYDYSGACQLLTNGILDQDVVADDKRGKWWSSSFDRLARFSSVSAAFCHSGANERRWAGRKSRTGWLNTNCAGEAPPERGVLRKSKILFANFASSKAPDVHEPRMRVFMEAPEFCRAKLGPIVGPEGDGGSYTGEKVTDVTDDSASGGFGVAKCDHVRPTTKTVNYDEEMTAVDFT</sequence>
<dbReference type="Proteomes" id="UP001234178">
    <property type="component" value="Unassembled WGS sequence"/>
</dbReference>
<dbReference type="EMBL" id="JAOYFB010000037">
    <property type="protein sequence ID" value="KAK4024242.1"/>
    <property type="molecule type" value="Genomic_DNA"/>
</dbReference>
<keyword evidence="2" id="KW-1185">Reference proteome</keyword>
<accession>A0ABR0AGJ0</accession>
<reference evidence="1 2" key="1">
    <citation type="journal article" date="2023" name="Nucleic Acids Res.">
        <title>The hologenome of Daphnia magna reveals possible DNA methylation and microbiome-mediated evolution of the host genome.</title>
        <authorList>
            <person name="Chaturvedi A."/>
            <person name="Li X."/>
            <person name="Dhandapani V."/>
            <person name="Marshall H."/>
            <person name="Kissane S."/>
            <person name="Cuenca-Cambronero M."/>
            <person name="Asole G."/>
            <person name="Calvet F."/>
            <person name="Ruiz-Romero M."/>
            <person name="Marangio P."/>
            <person name="Guigo R."/>
            <person name="Rago D."/>
            <person name="Mirbahai L."/>
            <person name="Eastwood N."/>
            <person name="Colbourne J.K."/>
            <person name="Zhou J."/>
            <person name="Mallon E."/>
            <person name="Orsini L."/>
        </authorList>
    </citation>
    <scope>NUCLEOTIDE SEQUENCE [LARGE SCALE GENOMIC DNA]</scope>
    <source>
        <strain evidence="1">LRV0_1</strain>
    </source>
</reference>
<gene>
    <name evidence="1" type="ORF">OUZ56_009627</name>
</gene>
<protein>
    <submittedName>
        <fullName evidence="1">Uncharacterized protein</fullName>
    </submittedName>
</protein>
<comment type="caution">
    <text evidence="1">The sequence shown here is derived from an EMBL/GenBank/DDBJ whole genome shotgun (WGS) entry which is preliminary data.</text>
</comment>
<evidence type="ECO:0000313" key="1">
    <source>
        <dbReference type="EMBL" id="KAK4024242.1"/>
    </source>
</evidence>
<name>A0ABR0AGJ0_9CRUS</name>
<organism evidence="1 2">
    <name type="scientific">Daphnia magna</name>
    <dbReference type="NCBI Taxonomy" id="35525"/>
    <lineage>
        <taxon>Eukaryota</taxon>
        <taxon>Metazoa</taxon>
        <taxon>Ecdysozoa</taxon>
        <taxon>Arthropoda</taxon>
        <taxon>Crustacea</taxon>
        <taxon>Branchiopoda</taxon>
        <taxon>Diplostraca</taxon>
        <taxon>Cladocera</taxon>
        <taxon>Anomopoda</taxon>
        <taxon>Daphniidae</taxon>
        <taxon>Daphnia</taxon>
    </lineage>
</organism>
<evidence type="ECO:0000313" key="2">
    <source>
        <dbReference type="Proteomes" id="UP001234178"/>
    </source>
</evidence>